<evidence type="ECO:0000256" key="2">
    <source>
        <dbReference type="ARBA" id="ARBA00009116"/>
    </source>
</evidence>
<feature type="region of interest" description="Disordered" evidence="5">
    <location>
        <begin position="82"/>
        <end position="117"/>
    </location>
</feature>
<evidence type="ECO:0000256" key="4">
    <source>
        <dbReference type="ARBA" id="ARBA00023128"/>
    </source>
</evidence>
<keyword evidence="3" id="KW-0809">Transit peptide</keyword>
<dbReference type="PANTHER" id="PTHR13126">
    <property type="entry name" value="CHAPERONE ATP11"/>
    <property type="match status" value="1"/>
</dbReference>
<dbReference type="GO" id="GO:0005739">
    <property type="term" value="C:mitochondrion"/>
    <property type="evidence" value="ECO:0007669"/>
    <property type="project" value="UniProtKB-SubCell"/>
</dbReference>
<feature type="compositionally biased region" description="Low complexity" evidence="5">
    <location>
        <begin position="87"/>
        <end position="117"/>
    </location>
</feature>
<dbReference type="InterPro" id="IPR010591">
    <property type="entry name" value="ATP11"/>
</dbReference>
<comment type="similarity">
    <text evidence="2">Belongs to the ATP11 family.</text>
</comment>
<protein>
    <recommendedName>
        <fullName evidence="8">ATP11 protein</fullName>
    </recommendedName>
</protein>
<dbReference type="PANTHER" id="PTHR13126:SF0">
    <property type="entry name" value="ATP SYNTHASE MITOCHONDRIAL F1 COMPLEX ASSEMBLY FACTOR 1"/>
    <property type="match status" value="1"/>
</dbReference>
<name>A0A7H8QLT1_TALRU</name>
<dbReference type="AlphaFoldDB" id="A0A7H8QLT1"/>
<reference evidence="7" key="1">
    <citation type="submission" date="2020-06" db="EMBL/GenBank/DDBJ databases">
        <title>A chromosome-scale genome assembly of Talaromyces rugulosus W13939.</title>
        <authorList>
            <person name="Wang B."/>
            <person name="Guo L."/>
            <person name="Ye K."/>
            <person name="Wang L."/>
        </authorList>
    </citation>
    <scope>NUCLEOTIDE SEQUENCE [LARGE SCALE GENOMIC DNA]</scope>
    <source>
        <strain evidence="7">W13939</strain>
    </source>
</reference>
<evidence type="ECO:0000256" key="5">
    <source>
        <dbReference type="SAM" id="MobiDB-lite"/>
    </source>
</evidence>
<dbReference type="Pfam" id="PF06644">
    <property type="entry name" value="ATP11"/>
    <property type="match status" value="1"/>
</dbReference>
<proteinExistence type="inferred from homology"/>
<evidence type="ECO:0000256" key="3">
    <source>
        <dbReference type="ARBA" id="ARBA00022946"/>
    </source>
</evidence>
<dbReference type="GO" id="GO:0033615">
    <property type="term" value="P:mitochondrial proton-transporting ATP synthase complex assembly"/>
    <property type="evidence" value="ECO:0007669"/>
    <property type="project" value="TreeGrafter"/>
</dbReference>
<dbReference type="Proteomes" id="UP000509510">
    <property type="component" value="Chromosome I"/>
</dbReference>
<evidence type="ECO:0000256" key="1">
    <source>
        <dbReference type="ARBA" id="ARBA00004173"/>
    </source>
</evidence>
<sequence length="348" mass="38012">MASLRLPRFHTLLKNNSRLLQAQQRRWAQVHDVRFLATHRDPQQILDKYKNKLQQKAQEEGHESVESLKEAYKEKIAEYRSNASTIATPEPETNSSSPSSSPSSSTASTASTTSTTSIESPIAAAAKAASGPPGIKPLSSYLDVEKILALPVKEIEMLWRLRHANNPRSICAVIPLDTYQRMTAAARSNPQFILPLPRQAATQTPGEGEAVAEEGGADIHFLQWGFHPPASSPAPTLESTANTHASTIMFTQLASYKLHGSFAQPHTTITHHLDLADEKGVVLMLGQVMPDVGVSVAEASWLVSCVQRFYDFDGEGSGRKGELLRMFTNGDVQGFKVEDLVEETGKIA</sequence>
<evidence type="ECO:0008006" key="8">
    <source>
        <dbReference type="Google" id="ProtNLM"/>
    </source>
</evidence>
<dbReference type="RefSeq" id="XP_035340660.1">
    <property type="nucleotide sequence ID" value="XM_035484767.1"/>
</dbReference>
<keyword evidence="4" id="KW-0496">Mitochondrion</keyword>
<comment type="subcellular location">
    <subcellularLocation>
        <location evidence="1">Mitochondrion</location>
    </subcellularLocation>
</comment>
<dbReference type="KEGG" id="trg:TRUGW13939_01568"/>
<keyword evidence="7" id="KW-1185">Reference proteome</keyword>
<dbReference type="EMBL" id="CP055898">
    <property type="protein sequence ID" value="QKX54481.1"/>
    <property type="molecule type" value="Genomic_DNA"/>
</dbReference>
<evidence type="ECO:0000313" key="7">
    <source>
        <dbReference type="Proteomes" id="UP000509510"/>
    </source>
</evidence>
<accession>A0A7H8QLT1</accession>
<evidence type="ECO:0000313" key="6">
    <source>
        <dbReference type="EMBL" id="QKX54481.1"/>
    </source>
</evidence>
<gene>
    <name evidence="6" type="ORF">TRUGW13939_01568</name>
</gene>
<dbReference type="OrthoDB" id="16535at2759"/>
<organism evidence="6 7">
    <name type="scientific">Talaromyces rugulosus</name>
    <name type="common">Penicillium rugulosum</name>
    <dbReference type="NCBI Taxonomy" id="121627"/>
    <lineage>
        <taxon>Eukaryota</taxon>
        <taxon>Fungi</taxon>
        <taxon>Dikarya</taxon>
        <taxon>Ascomycota</taxon>
        <taxon>Pezizomycotina</taxon>
        <taxon>Eurotiomycetes</taxon>
        <taxon>Eurotiomycetidae</taxon>
        <taxon>Eurotiales</taxon>
        <taxon>Trichocomaceae</taxon>
        <taxon>Talaromyces</taxon>
        <taxon>Talaromyces sect. Islandici</taxon>
    </lineage>
</organism>
<dbReference type="GeneID" id="55989078"/>